<dbReference type="Proteomes" id="UP000807716">
    <property type="component" value="Unassembled WGS sequence"/>
</dbReference>
<dbReference type="AlphaFoldDB" id="A0A9P6UBN4"/>
<evidence type="ECO:0000313" key="3">
    <source>
        <dbReference type="Proteomes" id="UP000807716"/>
    </source>
</evidence>
<feature type="region of interest" description="Disordered" evidence="1">
    <location>
        <begin position="579"/>
        <end position="612"/>
    </location>
</feature>
<name>A0A9P6UBN4_9FUNG</name>
<sequence>MPRLPAECVSLIVGRYVQGMTNIKSLHPLLLISRDFFLETVPYLYEDPFPHVKEKDQLALIALLLRCIPEKNRTQLLTLITIAAQSSQDLQQLLEACQLTLAQMNNNDSSNNNVAVAPTSSQPPVTHKQQQPISPPTINYLSLIHKFGHKSLAELQDNAHVVHKLVESLTILRASPEIMSEMSDMYQGVDANRLRVLTLRPQLINELVWGLAEPYLEQVQSLLLPLSDVDRYLDPTVFHRLKSLATVTLYIDDRPEQRLASRYTQWIEFARRHTTSFPRVLRDIRWHRTAGRGSFGDPPPEIEDAWSRLLPPLDCPKRIDATNWKPMLKKWNEIDFSHCQEIVDPQRGDWPQTRILPKCRNLRRLTTSFNHPGAFRWAVEEKNALLLLLEEEEAQAEAEAEEEEEEETPAGGESQDDEAKPQLPKLVPLRMLNMGCTPAIMDQVMSAALDAFHDTLDSVRVLHKEYFTTAPFAVGEGWRAQKLKRLDLSTVSQGLLVNHHFFRQFEAIQDLIVVDKLYFYNPSTIRLGPTDVSLPHLVNLQLKGYTALAFPATVLSNTPNLEMLELGMVYRNGYHDISPIHPGDEDQEEPGGEGNGAEGEGNGITTPSSTPLPATTFLKSRGWMWDWSLPRLTKLTLSGDFAMRFRFKMLAGCPMLTVLSLSILTEGTAKRTICRADLEEAIDRVQQQQQQQQQECKSVVVLPHLEDLRMNGVWQFGSDRTYEMLMEKIIGTKLKEIIVYRCEQVPLETVVRLSHTKPLLRKVTMELAQDDQGALVDQERTARLGLKVPAQSRPITTRIASASSPTAVPAGEKCVFILGAQRYELEINGQTPII</sequence>
<feature type="region of interest" description="Disordered" evidence="1">
    <location>
        <begin position="393"/>
        <end position="422"/>
    </location>
</feature>
<dbReference type="OrthoDB" id="2430132at2759"/>
<reference evidence="2" key="1">
    <citation type="journal article" date="2020" name="Fungal Divers.">
        <title>Resolving the Mortierellaceae phylogeny through synthesis of multi-gene phylogenetics and phylogenomics.</title>
        <authorList>
            <person name="Vandepol N."/>
            <person name="Liber J."/>
            <person name="Desiro A."/>
            <person name="Na H."/>
            <person name="Kennedy M."/>
            <person name="Barry K."/>
            <person name="Grigoriev I.V."/>
            <person name="Miller A.N."/>
            <person name="O'Donnell K."/>
            <person name="Stajich J.E."/>
            <person name="Bonito G."/>
        </authorList>
    </citation>
    <scope>NUCLEOTIDE SEQUENCE</scope>
    <source>
        <strain evidence="2">BC1065</strain>
    </source>
</reference>
<dbReference type="SUPFAM" id="SSF52047">
    <property type="entry name" value="RNI-like"/>
    <property type="match status" value="1"/>
</dbReference>
<feature type="compositionally biased region" description="Low complexity" evidence="1">
    <location>
        <begin position="603"/>
        <end position="612"/>
    </location>
</feature>
<dbReference type="EMBL" id="JAAAJB010000070">
    <property type="protein sequence ID" value="KAG0267755.1"/>
    <property type="molecule type" value="Genomic_DNA"/>
</dbReference>
<keyword evidence="3" id="KW-1185">Reference proteome</keyword>
<accession>A0A9P6UBN4</accession>
<dbReference type="Gene3D" id="3.80.10.10">
    <property type="entry name" value="Ribonuclease Inhibitor"/>
    <property type="match status" value="1"/>
</dbReference>
<comment type="caution">
    <text evidence="2">The sequence shown here is derived from an EMBL/GenBank/DDBJ whole genome shotgun (WGS) entry which is preliminary data.</text>
</comment>
<evidence type="ECO:0000256" key="1">
    <source>
        <dbReference type="SAM" id="MobiDB-lite"/>
    </source>
</evidence>
<feature type="compositionally biased region" description="Gly residues" evidence="1">
    <location>
        <begin position="592"/>
        <end position="602"/>
    </location>
</feature>
<protein>
    <submittedName>
        <fullName evidence="2">Uncharacterized protein</fullName>
    </submittedName>
</protein>
<feature type="compositionally biased region" description="Acidic residues" evidence="1">
    <location>
        <begin position="393"/>
        <end position="408"/>
    </location>
</feature>
<gene>
    <name evidence="2" type="ORF">DFQ27_008400</name>
</gene>
<dbReference type="InterPro" id="IPR032675">
    <property type="entry name" value="LRR_dom_sf"/>
</dbReference>
<proteinExistence type="predicted"/>
<evidence type="ECO:0000313" key="2">
    <source>
        <dbReference type="EMBL" id="KAG0267755.1"/>
    </source>
</evidence>
<organism evidence="2 3">
    <name type="scientific">Actinomortierella ambigua</name>
    <dbReference type="NCBI Taxonomy" id="1343610"/>
    <lineage>
        <taxon>Eukaryota</taxon>
        <taxon>Fungi</taxon>
        <taxon>Fungi incertae sedis</taxon>
        <taxon>Mucoromycota</taxon>
        <taxon>Mortierellomycotina</taxon>
        <taxon>Mortierellomycetes</taxon>
        <taxon>Mortierellales</taxon>
        <taxon>Mortierellaceae</taxon>
        <taxon>Actinomortierella</taxon>
    </lineage>
</organism>